<evidence type="ECO:0008006" key="3">
    <source>
        <dbReference type="Google" id="ProtNLM"/>
    </source>
</evidence>
<dbReference type="RefSeq" id="WP_142281612.1">
    <property type="nucleotide sequence ID" value="NZ_LQPE01000050.1"/>
</dbReference>
<sequence>MSWERLGREVARRREELHLTQVDVAQRGGPSVATLTAVENNRSGRLSKRLRQALERAIEWEPGSVDAVLNGQAPRPKAKVAGPPVADSRDAQVVAAQRFAVVQRLIKMRQAFMEHRDEMPEAVREAMQEEVAAASRETEEALIWMLPWLGEAERAEAIRILAELQQC</sequence>
<reference evidence="1 2" key="1">
    <citation type="submission" date="2016-01" db="EMBL/GenBank/DDBJ databases">
        <title>The new phylogeny of the genus Mycobacterium.</title>
        <authorList>
            <person name="Tarcisio F."/>
            <person name="Conor M."/>
            <person name="Antonella G."/>
            <person name="Elisabetta G."/>
            <person name="Giulia F.S."/>
            <person name="Sara T."/>
            <person name="Anna F."/>
            <person name="Clotilde B."/>
            <person name="Roberto B."/>
            <person name="Veronica D.S."/>
            <person name="Fabio R."/>
            <person name="Monica P."/>
            <person name="Olivier J."/>
            <person name="Enrico T."/>
            <person name="Nicola S."/>
        </authorList>
    </citation>
    <scope>NUCLEOTIDE SEQUENCE [LARGE SCALE GENOMIC DNA]</scope>
    <source>
        <strain evidence="1 2">DSM 45166</strain>
    </source>
</reference>
<dbReference type="GO" id="GO:0003677">
    <property type="term" value="F:DNA binding"/>
    <property type="evidence" value="ECO:0007669"/>
    <property type="project" value="InterPro"/>
</dbReference>
<protein>
    <recommendedName>
        <fullName evidence="3">HTH cro/C1-type domain-containing protein</fullName>
    </recommendedName>
</protein>
<proteinExistence type="predicted"/>
<keyword evidence="2" id="KW-1185">Reference proteome</keyword>
<dbReference type="AlphaFoldDB" id="A0A1X1Y810"/>
<organism evidence="1 2">
    <name type="scientific">Mycobacterium kyorinense</name>
    <dbReference type="NCBI Taxonomy" id="487514"/>
    <lineage>
        <taxon>Bacteria</taxon>
        <taxon>Bacillati</taxon>
        <taxon>Actinomycetota</taxon>
        <taxon>Actinomycetes</taxon>
        <taxon>Mycobacteriales</taxon>
        <taxon>Mycobacteriaceae</taxon>
        <taxon>Mycobacterium</taxon>
    </lineage>
</organism>
<dbReference type="EMBL" id="LQPE01000050">
    <property type="protein sequence ID" value="ORW07205.1"/>
    <property type="molecule type" value="Genomic_DNA"/>
</dbReference>
<accession>A0A1X1Y810</accession>
<comment type="caution">
    <text evidence="1">The sequence shown here is derived from an EMBL/GenBank/DDBJ whole genome shotgun (WGS) entry which is preliminary data.</text>
</comment>
<dbReference type="Proteomes" id="UP000193487">
    <property type="component" value="Unassembled WGS sequence"/>
</dbReference>
<dbReference type="Gene3D" id="1.10.260.40">
    <property type="entry name" value="lambda repressor-like DNA-binding domains"/>
    <property type="match status" value="1"/>
</dbReference>
<dbReference type="SUPFAM" id="SSF47413">
    <property type="entry name" value="lambda repressor-like DNA-binding domains"/>
    <property type="match status" value="1"/>
</dbReference>
<dbReference type="InterPro" id="IPR010982">
    <property type="entry name" value="Lambda_DNA-bd_dom_sf"/>
</dbReference>
<gene>
    <name evidence="1" type="ORF">AWC14_25025</name>
</gene>
<evidence type="ECO:0000313" key="1">
    <source>
        <dbReference type="EMBL" id="ORW07205.1"/>
    </source>
</evidence>
<name>A0A1X1Y810_9MYCO</name>
<evidence type="ECO:0000313" key="2">
    <source>
        <dbReference type="Proteomes" id="UP000193487"/>
    </source>
</evidence>
<dbReference type="CDD" id="cd00093">
    <property type="entry name" value="HTH_XRE"/>
    <property type="match status" value="1"/>
</dbReference>
<dbReference type="InterPro" id="IPR001387">
    <property type="entry name" value="Cro/C1-type_HTH"/>
</dbReference>
<dbReference type="OrthoDB" id="4571956at2"/>